<evidence type="ECO:0000313" key="2">
    <source>
        <dbReference type="Proteomes" id="UP000199302"/>
    </source>
</evidence>
<dbReference type="STRING" id="871652.SAMN04515673_10334"/>
<dbReference type="Proteomes" id="UP000199302">
    <property type="component" value="Unassembled WGS sequence"/>
</dbReference>
<dbReference type="AlphaFoldDB" id="A0A1I6DDN1"/>
<dbReference type="RefSeq" id="WP_092077656.1">
    <property type="nucleotide sequence ID" value="NZ_FOYI01000003.1"/>
</dbReference>
<keyword evidence="2" id="KW-1185">Reference proteome</keyword>
<organism evidence="1 2">
    <name type="scientific">Poseidonocella sedimentorum</name>
    <dbReference type="NCBI Taxonomy" id="871652"/>
    <lineage>
        <taxon>Bacteria</taxon>
        <taxon>Pseudomonadati</taxon>
        <taxon>Pseudomonadota</taxon>
        <taxon>Alphaproteobacteria</taxon>
        <taxon>Rhodobacterales</taxon>
        <taxon>Roseobacteraceae</taxon>
        <taxon>Poseidonocella</taxon>
    </lineage>
</organism>
<proteinExistence type="predicted"/>
<protein>
    <submittedName>
        <fullName evidence="1">Uncharacterized protein</fullName>
    </submittedName>
</protein>
<dbReference type="EMBL" id="FOYI01000003">
    <property type="protein sequence ID" value="SFR03553.1"/>
    <property type="molecule type" value="Genomic_DNA"/>
</dbReference>
<accession>A0A1I6DDN1</accession>
<dbReference type="OrthoDB" id="7874005at2"/>
<evidence type="ECO:0000313" key="1">
    <source>
        <dbReference type="EMBL" id="SFR03553.1"/>
    </source>
</evidence>
<name>A0A1I6DDN1_9RHOB</name>
<reference evidence="1 2" key="1">
    <citation type="submission" date="2016-10" db="EMBL/GenBank/DDBJ databases">
        <authorList>
            <person name="de Groot N.N."/>
        </authorList>
    </citation>
    <scope>NUCLEOTIDE SEQUENCE [LARGE SCALE GENOMIC DNA]</scope>
    <source>
        <strain evidence="2">KMM 9023,NRIC 0796,JCM 17311,KCTC 23692</strain>
    </source>
</reference>
<sequence length="315" mass="31439">MPSKTVLFAIAAVIVGFVIGVIARSADDKNYDAAIAALEARVDGLSAGVDEIQSGMSESFAAVESGISERIGAVEAGVSAGAQALSEATGALRGEMAAMGEATRAALAEAQAAAQDAVTAGLAAMSPAETLEAAPETMPEAATEATMEAATEATTEAVADAPVYRAGQTVMLADGALRVFVSRVDDGEGRVSLAVNGFERVMLGQGRATEVRGGDGAACLLSVGEVSADGVALAAPCGADRAEPRGVTAGSTARLTDGLRVFVSRVSDGAARIAINGRSLQSLSVGEAADVPGQRCALRLEGIDRGHVDVSTTCG</sequence>
<gene>
    <name evidence="1" type="ORF">SAMN04515673_10334</name>
</gene>